<gene>
    <name evidence="4" type="primary">PRR14L_1</name>
    <name evidence="4" type="ORF">EYF80_019736</name>
</gene>
<feature type="compositionally biased region" description="Polar residues" evidence="2">
    <location>
        <begin position="953"/>
        <end position="967"/>
    </location>
</feature>
<feature type="compositionally biased region" description="Basic residues" evidence="2">
    <location>
        <begin position="498"/>
        <end position="509"/>
    </location>
</feature>
<dbReference type="PANTHER" id="PTHR14522:SF2">
    <property type="entry name" value="PROLINE-RICH PROTEIN 14"/>
    <property type="match status" value="1"/>
</dbReference>
<feature type="compositionally biased region" description="Basic residues" evidence="2">
    <location>
        <begin position="819"/>
        <end position="828"/>
    </location>
</feature>
<feature type="region of interest" description="Disordered" evidence="2">
    <location>
        <begin position="608"/>
        <end position="648"/>
    </location>
</feature>
<sequence length="1167" mass="127690">MLTYPSDSLHQLVCPMDEHDIPPNSFCSAPPHSEPPPPLLPFSSVTPSCAENGVSEHGRSGCVEEIQAQTLTKQSFTDNRAAPKQSTQNLAPTKRQRESEIMVSQSKQQRVEGSCVHEKQAKDGFDASFAAEHQNKLNHQRSPETEDDAVEQFAVDTTQNLETTNAVTDTCEGLAVGHSFEAASAPKGWVIGPLFQSFKSKVASFTDIVMSPVKLFRANAALPCTDLPEQLDKSELPANGASHVEHSEPRLEFNSEAQSENANQKRVWKVEGAQNVKSRYSKKLSFDVELPTHISEQADECAITQKENNSPVPLQRCALPLVSEEASESVGASTLSPPSLNRSASRETKVNMSEAIEDLTGKLSAELKPLPRSAGLGRAKRDVEPECCAVDCVKRKRLTADACSTDPKRREILNVAPDVGMSRPPRREVVLNNPVVYKEETLKPVRKRPPRANKKGEHGQEIIATINETVLITQTGVYPLDISSGVSENSLKGSGGKGKPRGLCKKPKTKMGLGETDVNIANGVELETGVAVAAAKQAEQDTRSEVLSRPAIKPLQSSSKRRNIKKNPVKRKSPSQSSSSIESDAASFSTSAAPSTAPLDLTAADLNSSQKEQGSKKGLNQPAKRTKKSFRVDVKSSASGGSREAKQCSHDLHSMAKENQPCRGQISTDPVYFEMTPFESIQQPSSSQLLLNGSVQSNNEVKHVTDRKETSTASVSAEVFPTDAEASDHRSVGVSRSSTRRVNMKPRRAGKKGSKCVLLTRACEEETQSVSMDNEDLAAAGSPSEGNDPSRHLMRSYSCPEISSLRLPDAPWTSALHSTHHSRVHAPHQHQSFHSPVHHAHDSLRRARRHTVSSVEVEREIAPLCLRKEVYPSRRSVPYDGAAQRHGLSPSLALSPGSSLSALVSCFLSSPLAFLSTKPDRRSLTSASTSTHGSSPSSCAPKSPVVLLERIDSPSSTTMGYSRSGNLSEREMVRRQQSEEEDDGEDTSSSCQEFEDIGMREEKAFSDSEIKVVQKHEERGKVSSIRIRKTLPKPQNNLTPMGLPRRIRLNKKEFSLEEIYTNNNFSKLPESRLETIFEVPLSRRDGSECRYGPRRVKRFLEFLDTGEVRKAKKPLVGVGKAGTSSSRTRRGCFPKGEQPLSVQDVDSLLCAKLDQLQLWLISDQKDS</sequence>
<feature type="compositionally biased region" description="Polar residues" evidence="2">
    <location>
        <begin position="74"/>
        <end position="91"/>
    </location>
</feature>
<feature type="compositionally biased region" description="Basic residues" evidence="2">
    <location>
        <begin position="559"/>
        <end position="573"/>
    </location>
</feature>
<evidence type="ECO:0000313" key="5">
    <source>
        <dbReference type="Proteomes" id="UP000314294"/>
    </source>
</evidence>
<feature type="domain" description="Tantalus-like" evidence="3">
    <location>
        <begin position="1038"/>
        <end position="1093"/>
    </location>
</feature>
<comment type="caution">
    <text evidence="4">The sequence shown here is derived from an EMBL/GenBank/DDBJ whole genome shotgun (WGS) entry which is preliminary data.</text>
</comment>
<feature type="region of interest" description="Disordered" evidence="2">
    <location>
        <begin position="819"/>
        <end position="851"/>
    </location>
</feature>
<accession>A0A4Z2HWZ8</accession>
<organism evidence="4 5">
    <name type="scientific">Liparis tanakae</name>
    <name type="common">Tanaka's snailfish</name>
    <dbReference type="NCBI Taxonomy" id="230148"/>
    <lineage>
        <taxon>Eukaryota</taxon>
        <taxon>Metazoa</taxon>
        <taxon>Chordata</taxon>
        <taxon>Craniata</taxon>
        <taxon>Vertebrata</taxon>
        <taxon>Euteleostomi</taxon>
        <taxon>Actinopterygii</taxon>
        <taxon>Neopterygii</taxon>
        <taxon>Teleostei</taxon>
        <taxon>Neoteleostei</taxon>
        <taxon>Acanthomorphata</taxon>
        <taxon>Eupercaria</taxon>
        <taxon>Perciformes</taxon>
        <taxon>Cottioidei</taxon>
        <taxon>Cottales</taxon>
        <taxon>Liparidae</taxon>
        <taxon>Liparis</taxon>
    </lineage>
</organism>
<feature type="region of interest" description="Disordered" evidence="2">
    <location>
        <begin position="484"/>
        <end position="513"/>
    </location>
</feature>
<feature type="compositionally biased region" description="Polar residues" evidence="2">
    <location>
        <begin position="334"/>
        <end position="343"/>
    </location>
</feature>
<feature type="compositionally biased region" description="Basic and acidic residues" evidence="2">
    <location>
        <begin position="968"/>
        <end position="978"/>
    </location>
</feature>
<feature type="region of interest" description="Disordered" evidence="2">
    <location>
        <begin position="919"/>
        <end position="993"/>
    </location>
</feature>
<dbReference type="Pfam" id="PF15386">
    <property type="entry name" value="Tantalus"/>
    <property type="match status" value="1"/>
</dbReference>
<dbReference type="AlphaFoldDB" id="A0A4Z2HWZ8"/>
<evidence type="ECO:0000259" key="3">
    <source>
        <dbReference type="Pfam" id="PF15386"/>
    </source>
</evidence>
<name>A0A4Z2HWZ8_9TELE</name>
<dbReference type="OrthoDB" id="6163216at2759"/>
<evidence type="ECO:0000313" key="4">
    <source>
        <dbReference type="EMBL" id="TNN70060.1"/>
    </source>
</evidence>
<keyword evidence="1" id="KW-0597">Phosphoprotein</keyword>
<feature type="region of interest" description="Disordered" evidence="2">
    <location>
        <begin position="24"/>
        <end position="44"/>
    </location>
</feature>
<feature type="region of interest" description="Disordered" evidence="2">
    <location>
        <begin position="538"/>
        <end position="594"/>
    </location>
</feature>
<feature type="region of interest" description="Disordered" evidence="2">
    <location>
        <begin position="722"/>
        <end position="753"/>
    </location>
</feature>
<evidence type="ECO:0000256" key="1">
    <source>
        <dbReference type="ARBA" id="ARBA00022553"/>
    </source>
</evidence>
<dbReference type="InterPro" id="IPR026320">
    <property type="entry name" value="PRR14"/>
</dbReference>
<feature type="compositionally biased region" description="Low complexity" evidence="2">
    <location>
        <begin position="924"/>
        <end position="938"/>
    </location>
</feature>
<dbReference type="EMBL" id="SRLO01000168">
    <property type="protein sequence ID" value="TNN70060.1"/>
    <property type="molecule type" value="Genomic_DNA"/>
</dbReference>
<keyword evidence="5" id="KW-1185">Reference proteome</keyword>
<dbReference type="PANTHER" id="PTHR14522">
    <property type="entry name" value="EMO2-RELATED"/>
    <property type="match status" value="1"/>
</dbReference>
<proteinExistence type="predicted"/>
<feature type="compositionally biased region" description="Low complexity" evidence="2">
    <location>
        <begin position="574"/>
        <end position="594"/>
    </location>
</feature>
<feature type="region of interest" description="Disordered" evidence="2">
    <location>
        <begin position="329"/>
        <end position="348"/>
    </location>
</feature>
<evidence type="ECO:0000256" key="2">
    <source>
        <dbReference type="SAM" id="MobiDB-lite"/>
    </source>
</evidence>
<dbReference type="InterPro" id="IPR028149">
    <property type="entry name" value="Tantalus-like"/>
</dbReference>
<reference evidence="4 5" key="1">
    <citation type="submission" date="2019-03" db="EMBL/GenBank/DDBJ databases">
        <title>First draft genome of Liparis tanakae, snailfish: a comprehensive survey of snailfish specific genes.</title>
        <authorList>
            <person name="Kim W."/>
            <person name="Song I."/>
            <person name="Jeong J.-H."/>
            <person name="Kim D."/>
            <person name="Kim S."/>
            <person name="Ryu S."/>
            <person name="Song J.Y."/>
            <person name="Lee S.K."/>
        </authorList>
    </citation>
    <scope>NUCLEOTIDE SEQUENCE [LARGE SCALE GENOMIC DNA]</scope>
    <source>
        <tissue evidence="4">Muscle</tissue>
    </source>
</reference>
<feature type="region of interest" description="Disordered" evidence="2">
    <location>
        <begin position="767"/>
        <end position="793"/>
    </location>
</feature>
<protein>
    <submittedName>
        <fullName evidence="4">Protein PRR14L</fullName>
    </submittedName>
</protein>
<feature type="compositionally biased region" description="Basic residues" evidence="2">
    <location>
        <begin position="738"/>
        <end position="753"/>
    </location>
</feature>
<feature type="region of interest" description="Disordered" evidence="2">
    <location>
        <begin position="74"/>
        <end position="118"/>
    </location>
</feature>
<dbReference type="Proteomes" id="UP000314294">
    <property type="component" value="Unassembled WGS sequence"/>
</dbReference>